<dbReference type="InterPro" id="IPR038309">
    <property type="entry name" value="Rsd/AlgQ_sf"/>
</dbReference>
<reference evidence="4 5" key="1">
    <citation type="journal article" date="2018" name="Nat. Biotechnol.">
        <title>A standardized bacterial taxonomy based on genome phylogeny substantially revises the tree of life.</title>
        <authorList>
            <person name="Parks D.H."/>
            <person name="Chuvochina M."/>
            <person name="Waite D.W."/>
            <person name="Rinke C."/>
            <person name="Skarshewski A."/>
            <person name="Chaumeil P.A."/>
            <person name="Hugenholtz P."/>
        </authorList>
    </citation>
    <scope>NUCLEOTIDE SEQUENCE [LARGE SCALE GENOMIC DNA]</scope>
    <source>
        <strain evidence="4">UBA9158</strain>
    </source>
</reference>
<keyword evidence="2 3" id="KW-0804">Transcription</keyword>
<evidence type="ECO:0000256" key="2">
    <source>
        <dbReference type="ARBA" id="ARBA00023163"/>
    </source>
</evidence>
<dbReference type="Proteomes" id="UP000259273">
    <property type="component" value="Unassembled WGS sequence"/>
</dbReference>
<comment type="caution">
    <text evidence="4">The sequence shown here is derived from an EMBL/GenBank/DDBJ whole genome shotgun (WGS) entry which is preliminary data.</text>
</comment>
<evidence type="ECO:0000313" key="4">
    <source>
        <dbReference type="EMBL" id="HAN28026.1"/>
    </source>
</evidence>
<evidence type="ECO:0000256" key="3">
    <source>
        <dbReference type="RuleBase" id="RU004409"/>
    </source>
</evidence>
<gene>
    <name evidence="4" type="ORF">DCP75_09985</name>
</gene>
<evidence type="ECO:0000256" key="1">
    <source>
        <dbReference type="ARBA" id="ARBA00023015"/>
    </source>
</evidence>
<dbReference type="Pfam" id="PF04353">
    <property type="entry name" value="Rsd_AlgQ"/>
    <property type="match status" value="1"/>
</dbReference>
<dbReference type="EMBL" id="DMND01000134">
    <property type="protein sequence ID" value="HAN28026.1"/>
    <property type="molecule type" value="Genomic_DNA"/>
</dbReference>
<dbReference type="RefSeq" id="WP_286982646.1">
    <property type="nucleotide sequence ID" value="NZ_JBLIAR010000012.1"/>
</dbReference>
<evidence type="ECO:0000313" key="5">
    <source>
        <dbReference type="Proteomes" id="UP000259273"/>
    </source>
</evidence>
<dbReference type="STRING" id="1121937.GCA_000423125_01910"/>
<proteinExistence type="inferred from homology"/>
<comment type="similarity">
    <text evidence="3">Belongs to the Rsd/AlgQ family.</text>
</comment>
<name>A0A3C1KP59_9GAMM</name>
<keyword evidence="1 3" id="KW-0805">Transcription regulation</keyword>
<dbReference type="InterPro" id="IPR007448">
    <property type="entry name" value="Sigma70_reg_Rsd_AlgQ"/>
</dbReference>
<organism evidence="4 5">
    <name type="scientific">Haliea salexigens</name>
    <dbReference type="NCBI Taxonomy" id="287487"/>
    <lineage>
        <taxon>Bacteria</taxon>
        <taxon>Pseudomonadati</taxon>
        <taxon>Pseudomonadota</taxon>
        <taxon>Gammaproteobacteria</taxon>
        <taxon>Cellvibrionales</taxon>
        <taxon>Halieaceae</taxon>
        <taxon>Haliea</taxon>
    </lineage>
</organism>
<protein>
    <submittedName>
        <fullName evidence="4">Rsd/AlgQ family anti-sigma factor</fullName>
    </submittedName>
</protein>
<dbReference type="Gene3D" id="1.20.120.1370">
    <property type="entry name" value="Regulator of RNA polymerase sigma(70) subunit, domain 4"/>
    <property type="match status" value="1"/>
</dbReference>
<dbReference type="GO" id="GO:0006355">
    <property type="term" value="P:regulation of DNA-templated transcription"/>
    <property type="evidence" value="ECO:0007669"/>
    <property type="project" value="InterPro"/>
</dbReference>
<accession>A0A3C1KP59</accession>
<sequence>MPQRNQNPAEQFHAVESLLTNWLSERRAVLARYTALVVASDDLPGSASITQRQRQLCELLVDYVSVGHFEVYNELLHEAEAFGDDGSALAAKLIGDIADTTDVILAYEQKYGSGDQYPETLVRDLSALGELLESRFVLEDRLIAGLHSNHRRQMQEAPEGTG</sequence>
<dbReference type="AlphaFoldDB" id="A0A3C1KP59"/>
<dbReference type="PIRSF" id="PIRSF016548">
    <property type="entry name" value="Rsd_AlgQ"/>
    <property type="match status" value="1"/>
</dbReference>